<evidence type="ECO:0000256" key="4">
    <source>
        <dbReference type="ARBA" id="ARBA00022801"/>
    </source>
</evidence>
<feature type="binding site" evidence="15">
    <location>
        <begin position="26"/>
        <end position="33"/>
    </location>
    <ligand>
        <name>ATP</name>
        <dbReference type="ChEBI" id="CHEBI:30616"/>
    </ligand>
</feature>
<dbReference type="InterPro" id="IPR014017">
    <property type="entry name" value="DNA_helicase_UvrD-like_C"/>
</dbReference>
<dbReference type="EMBL" id="CP028901">
    <property type="protein sequence ID" value="AWB35296.1"/>
    <property type="molecule type" value="Genomic_DNA"/>
</dbReference>
<evidence type="ECO:0000256" key="8">
    <source>
        <dbReference type="ARBA" id="ARBA00023125"/>
    </source>
</evidence>
<dbReference type="GO" id="GO:0005829">
    <property type="term" value="C:cytosol"/>
    <property type="evidence" value="ECO:0007669"/>
    <property type="project" value="TreeGrafter"/>
</dbReference>
<dbReference type="PROSITE" id="PS51198">
    <property type="entry name" value="UVRD_HELICASE_ATP_BIND"/>
    <property type="match status" value="1"/>
</dbReference>
<keyword evidence="4 15" id="KW-0378">Hydrolase</keyword>
<evidence type="ECO:0000256" key="13">
    <source>
        <dbReference type="ARBA" id="ARBA00034923"/>
    </source>
</evidence>
<dbReference type="Pfam" id="PF13361">
    <property type="entry name" value="UvrD_C"/>
    <property type="match status" value="2"/>
</dbReference>
<dbReference type="InterPro" id="IPR038726">
    <property type="entry name" value="PDDEXK_AddAB-type"/>
</dbReference>
<keyword evidence="3" id="KW-0227">DNA damage</keyword>
<evidence type="ECO:0000259" key="16">
    <source>
        <dbReference type="PROSITE" id="PS51198"/>
    </source>
</evidence>
<keyword evidence="6" id="KW-0269">Exonuclease</keyword>
<evidence type="ECO:0000259" key="17">
    <source>
        <dbReference type="PROSITE" id="PS51217"/>
    </source>
</evidence>
<evidence type="ECO:0000256" key="9">
    <source>
        <dbReference type="ARBA" id="ARBA00023204"/>
    </source>
</evidence>
<dbReference type="AlphaFoldDB" id="A0A2R4XNA7"/>
<evidence type="ECO:0000256" key="10">
    <source>
        <dbReference type="ARBA" id="ARBA00023235"/>
    </source>
</evidence>
<keyword evidence="7 15" id="KW-0067">ATP-binding</keyword>
<evidence type="ECO:0000256" key="7">
    <source>
        <dbReference type="ARBA" id="ARBA00022840"/>
    </source>
</evidence>
<dbReference type="GO" id="GO:0005524">
    <property type="term" value="F:ATP binding"/>
    <property type="evidence" value="ECO:0007669"/>
    <property type="project" value="UniProtKB-UniRule"/>
</dbReference>
<dbReference type="InterPro" id="IPR000212">
    <property type="entry name" value="DNA_helicase_UvrD/REP"/>
</dbReference>
<dbReference type="InterPro" id="IPR011335">
    <property type="entry name" value="Restrct_endonuc-II-like"/>
</dbReference>
<dbReference type="InterPro" id="IPR014016">
    <property type="entry name" value="UvrD-like_ATP-bd"/>
</dbReference>
<dbReference type="GO" id="GO:0033202">
    <property type="term" value="C:DNA helicase complex"/>
    <property type="evidence" value="ECO:0007669"/>
    <property type="project" value="TreeGrafter"/>
</dbReference>
<dbReference type="Proteomes" id="UP000244571">
    <property type="component" value="Chromosome"/>
</dbReference>
<evidence type="ECO:0000256" key="15">
    <source>
        <dbReference type="PROSITE-ProRule" id="PRU00560"/>
    </source>
</evidence>
<evidence type="ECO:0000256" key="3">
    <source>
        <dbReference type="ARBA" id="ARBA00022763"/>
    </source>
</evidence>
<dbReference type="EC" id="5.6.2.4" evidence="12"/>
<evidence type="ECO:0000256" key="6">
    <source>
        <dbReference type="ARBA" id="ARBA00022839"/>
    </source>
</evidence>
<dbReference type="SUPFAM" id="SSF52540">
    <property type="entry name" value="P-loop containing nucleoside triphosphate hydrolases"/>
    <property type="match status" value="1"/>
</dbReference>
<keyword evidence="5 15" id="KW-0347">Helicase</keyword>
<keyword evidence="19" id="KW-1185">Reference proteome</keyword>
<dbReference type="InterPro" id="IPR011604">
    <property type="entry name" value="PDDEXK-like_dom_sf"/>
</dbReference>
<evidence type="ECO:0000313" key="19">
    <source>
        <dbReference type="Proteomes" id="UP000244571"/>
    </source>
</evidence>
<dbReference type="GO" id="GO:0004527">
    <property type="term" value="F:exonuclease activity"/>
    <property type="evidence" value="ECO:0007669"/>
    <property type="project" value="UniProtKB-KW"/>
</dbReference>
<evidence type="ECO:0000256" key="1">
    <source>
        <dbReference type="ARBA" id="ARBA00022722"/>
    </source>
</evidence>
<sequence length="1109" mass="123679">MTERLPADHHARTQAVDPTRSFIVQAPAGSGKTSLLTDRIVALLARVERPEQIVAMTFTRKAAGEMHNRVLEKLQLALDDHPPDALNERQGWLLARAALEQDRRMGWNLLEQPSRLRIQTIDSFCASLVKSMPWFSALGGMPSISEDPQELYRKAASGVLSMAGQDLAVDRLLQHLDVDVPAAIDGIAFMLAQRDQWLPLIGHIYAEDALDRLEGYLRETLEKELGELVQAMPAGWQHQLAEPARMAAATLAEKVPEPGDKREIVALLDWEAGSLTDDPDQLPQWIGLAQLLLTSSGGPRARLTKSEGCDRNTAHKDTLSQWLSAWDAKEAPRWCRQLHAVRSMPQPHFTPGQGGILAAQARVLMLAVAQLQLEFTARAEVDFIEVAQRATQALGHADDPSDLLLRLDQQISHLLVDEFQDTSKAQLDLLETLISGWQPGDDRTLFIVGDPMQSIYRFRKAEVGLFLQVRDLGIGEVDLACLQLTENFRSSGSIVQWVNEVFSRVLPDEDSDEMGAIRYSPSVAWHPPSGKPAVSWHLQGDDEAIEQEVLELARSAWETHAESDKPVAILVKARSHLGRVTLALRKAGLPTRAIDLEPLGDRPVVMDLVALARAMVHTADRASWIAVLRAPWCGLTLSSLHALLWKRPRHTVVQVLADWIRDETFQKRMEPQQRQRLRVVAPVLLDALHDDGHQPFAARLESLWMTLGGPGLVSDASDLEDAQAVFNLMDGLAEHSHLDMDRLQKHLGKLFATPVATSDRAIEIMTMHKAKGLEFEEVILMGLERSPRNDQAPLVRIEQVGSRVLFGPVKASAQQEQDPIAQYLGKREAVRQDFETDRLLYVAATRARQALHLVARISIDSKSGGIRKVSEKSLLGKLWGFCPQAIQDEAVERLRGQSETGDASSSGPGWRAPAMIRRASLPERLETHKVLAQHESYGFAAWPAQDSPDRLIGTLLHAWFARFSGVSSPELPGPGQVMTQLARLGMPVALREKAAQQVISGLEAMVSSERGKWLLSQPQARVEWSLVDHDEVVSVLDLAIDQGSHWLVVDYKTSSRHPDETEDMFKERMMVRYRPQMLRYVDQLRAFDGRDAKAALYFPVDDLWVEMSF</sequence>
<evidence type="ECO:0000256" key="5">
    <source>
        <dbReference type="ARBA" id="ARBA00022806"/>
    </source>
</evidence>
<evidence type="ECO:0000256" key="2">
    <source>
        <dbReference type="ARBA" id="ARBA00022741"/>
    </source>
</evidence>
<gene>
    <name evidence="18" type="ORF">DBV39_17870</name>
</gene>
<dbReference type="GO" id="GO:0003677">
    <property type="term" value="F:DNA binding"/>
    <property type="evidence" value="ECO:0007669"/>
    <property type="project" value="UniProtKB-KW"/>
</dbReference>
<protein>
    <recommendedName>
        <fullName evidence="12">DNA 3'-5' helicase</fullName>
        <ecNumber evidence="12">5.6.2.4</ecNumber>
    </recommendedName>
    <alternativeName>
        <fullName evidence="13">DNA 3'-5' helicase II</fullName>
    </alternativeName>
</protein>
<dbReference type="Pfam" id="PF00580">
    <property type="entry name" value="UvrD-helicase"/>
    <property type="match status" value="2"/>
</dbReference>
<evidence type="ECO:0000256" key="12">
    <source>
        <dbReference type="ARBA" id="ARBA00034808"/>
    </source>
</evidence>
<keyword evidence="10" id="KW-0413">Isomerase</keyword>
<dbReference type="GO" id="GO:0043138">
    <property type="term" value="F:3'-5' DNA helicase activity"/>
    <property type="evidence" value="ECO:0007669"/>
    <property type="project" value="UniProtKB-EC"/>
</dbReference>
<keyword evidence="9" id="KW-0234">DNA repair</keyword>
<dbReference type="KEGG" id="boz:DBV39_17870"/>
<dbReference type="Gene3D" id="3.90.320.10">
    <property type="match status" value="1"/>
</dbReference>
<evidence type="ECO:0000256" key="11">
    <source>
        <dbReference type="ARBA" id="ARBA00034617"/>
    </source>
</evidence>
<dbReference type="Pfam" id="PF12705">
    <property type="entry name" value="PDDEXK_1"/>
    <property type="match status" value="1"/>
</dbReference>
<evidence type="ECO:0000313" key="18">
    <source>
        <dbReference type="EMBL" id="AWB35296.1"/>
    </source>
</evidence>
<dbReference type="Gene3D" id="3.40.50.300">
    <property type="entry name" value="P-loop containing nucleotide triphosphate hydrolases"/>
    <property type="match status" value="4"/>
</dbReference>
<feature type="domain" description="UvrD-like helicase C-terminal" evidence="17">
    <location>
        <begin position="492"/>
        <end position="772"/>
    </location>
</feature>
<keyword evidence="2 15" id="KW-0547">Nucleotide-binding</keyword>
<dbReference type="PANTHER" id="PTHR11070">
    <property type="entry name" value="UVRD / RECB / PCRA DNA HELICASE FAMILY MEMBER"/>
    <property type="match status" value="1"/>
</dbReference>
<dbReference type="GO" id="GO:0000725">
    <property type="term" value="P:recombinational repair"/>
    <property type="evidence" value="ECO:0007669"/>
    <property type="project" value="TreeGrafter"/>
</dbReference>
<proteinExistence type="predicted"/>
<accession>A0A2R4XNA7</accession>
<dbReference type="RefSeq" id="WP_108622737.1">
    <property type="nucleotide sequence ID" value="NZ_CP028901.1"/>
</dbReference>
<reference evidence="18 19" key="1">
    <citation type="submission" date="2018-04" db="EMBL/GenBank/DDBJ databases">
        <title>Bordetella sp. HZ20 isolated from seawater.</title>
        <authorList>
            <person name="Sun C."/>
        </authorList>
    </citation>
    <scope>NUCLEOTIDE SEQUENCE [LARGE SCALE GENOMIC DNA]</scope>
    <source>
        <strain evidence="18 19">HZ20</strain>
    </source>
</reference>
<comment type="catalytic activity">
    <reaction evidence="14">
        <text>ATP + H2O = ADP + phosphate + H(+)</text>
        <dbReference type="Rhea" id="RHEA:13065"/>
        <dbReference type="ChEBI" id="CHEBI:15377"/>
        <dbReference type="ChEBI" id="CHEBI:15378"/>
        <dbReference type="ChEBI" id="CHEBI:30616"/>
        <dbReference type="ChEBI" id="CHEBI:43474"/>
        <dbReference type="ChEBI" id="CHEBI:456216"/>
        <dbReference type="EC" id="5.6.2.4"/>
    </reaction>
</comment>
<dbReference type="SUPFAM" id="SSF52980">
    <property type="entry name" value="Restriction endonuclease-like"/>
    <property type="match status" value="1"/>
</dbReference>
<comment type="catalytic activity">
    <reaction evidence="11">
        <text>Couples ATP hydrolysis with the unwinding of duplex DNA by translocating in the 3'-5' direction.</text>
        <dbReference type="EC" id="5.6.2.4"/>
    </reaction>
</comment>
<name>A0A2R4XNA7_9BURK</name>
<dbReference type="OrthoDB" id="5905204at2"/>
<evidence type="ECO:0000256" key="14">
    <source>
        <dbReference type="ARBA" id="ARBA00048988"/>
    </source>
</evidence>
<organism evidence="18 19">
    <name type="scientific">Orrella marina</name>
    <dbReference type="NCBI Taxonomy" id="2163011"/>
    <lineage>
        <taxon>Bacteria</taxon>
        <taxon>Pseudomonadati</taxon>
        <taxon>Pseudomonadota</taxon>
        <taxon>Betaproteobacteria</taxon>
        <taxon>Burkholderiales</taxon>
        <taxon>Alcaligenaceae</taxon>
        <taxon>Orrella</taxon>
    </lineage>
</organism>
<dbReference type="PANTHER" id="PTHR11070:SF2">
    <property type="entry name" value="ATP-DEPENDENT DNA HELICASE SRS2"/>
    <property type="match status" value="1"/>
</dbReference>
<keyword evidence="8" id="KW-0238">DNA-binding</keyword>
<keyword evidence="1" id="KW-0540">Nuclease</keyword>
<feature type="domain" description="UvrD-like helicase ATP-binding" evidence="16">
    <location>
        <begin position="5"/>
        <end position="491"/>
    </location>
</feature>
<dbReference type="PROSITE" id="PS51217">
    <property type="entry name" value="UVRD_HELICASE_CTER"/>
    <property type="match status" value="1"/>
</dbReference>
<dbReference type="InterPro" id="IPR027417">
    <property type="entry name" value="P-loop_NTPase"/>
</dbReference>